<keyword evidence="4" id="KW-0238">DNA-binding</keyword>
<proteinExistence type="inferred from homology"/>
<accession>A0ABW4Q816</accession>
<dbReference type="NCBIfam" id="TIGR02937">
    <property type="entry name" value="sigma70-ECF"/>
    <property type="match status" value="1"/>
</dbReference>
<dbReference type="PANTHER" id="PTHR43133">
    <property type="entry name" value="RNA POLYMERASE ECF-TYPE SIGMA FACTO"/>
    <property type="match status" value="1"/>
</dbReference>
<feature type="domain" description="RNA polymerase sigma factor 70 region 4 type 2" evidence="7">
    <location>
        <begin position="128"/>
        <end position="180"/>
    </location>
</feature>
<evidence type="ECO:0000313" key="8">
    <source>
        <dbReference type="EMBL" id="MFD1846854.1"/>
    </source>
</evidence>
<dbReference type="InterPro" id="IPR036388">
    <property type="entry name" value="WH-like_DNA-bd_sf"/>
</dbReference>
<keyword evidence="5" id="KW-0804">Transcription</keyword>
<dbReference type="RefSeq" id="WP_343878347.1">
    <property type="nucleotide sequence ID" value="NZ_BAAAIJ010000013.1"/>
</dbReference>
<protein>
    <submittedName>
        <fullName evidence="8">RNA polymerase sigma factor</fullName>
    </submittedName>
</protein>
<dbReference type="InterPro" id="IPR014284">
    <property type="entry name" value="RNA_pol_sigma-70_dom"/>
</dbReference>
<dbReference type="CDD" id="cd06171">
    <property type="entry name" value="Sigma70_r4"/>
    <property type="match status" value="1"/>
</dbReference>
<keyword evidence="3" id="KW-0731">Sigma factor</keyword>
<dbReference type="PANTHER" id="PTHR43133:SF8">
    <property type="entry name" value="RNA POLYMERASE SIGMA FACTOR HI_1459-RELATED"/>
    <property type="match status" value="1"/>
</dbReference>
<feature type="domain" description="RNA polymerase sigma-70 region 2" evidence="6">
    <location>
        <begin position="34"/>
        <end position="100"/>
    </location>
</feature>
<dbReference type="SUPFAM" id="SSF88659">
    <property type="entry name" value="Sigma3 and sigma4 domains of RNA polymerase sigma factors"/>
    <property type="match status" value="1"/>
</dbReference>
<dbReference type="Pfam" id="PF08281">
    <property type="entry name" value="Sigma70_r4_2"/>
    <property type="match status" value="1"/>
</dbReference>
<comment type="caution">
    <text evidence="8">The sequence shown here is derived from an EMBL/GenBank/DDBJ whole genome shotgun (WGS) entry which is preliminary data.</text>
</comment>
<evidence type="ECO:0000313" key="9">
    <source>
        <dbReference type="Proteomes" id="UP001597307"/>
    </source>
</evidence>
<dbReference type="EMBL" id="JBHUGA010000030">
    <property type="protein sequence ID" value="MFD1846854.1"/>
    <property type="molecule type" value="Genomic_DNA"/>
</dbReference>
<evidence type="ECO:0000256" key="4">
    <source>
        <dbReference type="ARBA" id="ARBA00023125"/>
    </source>
</evidence>
<gene>
    <name evidence="8" type="ORF">ACFSFX_09615</name>
</gene>
<keyword evidence="2" id="KW-0805">Transcription regulation</keyword>
<dbReference type="InterPro" id="IPR013324">
    <property type="entry name" value="RNA_pol_sigma_r3/r4-like"/>
</dbReference>
<evidence type="ECO:0000256" key="1">
    <source>
        <dbReference type="ARBA" id="ARBA00010641"/>
    </source>
</evidence>
<dbReference type="InterPro" id="IPR013325">
    <property type="entry name" value="RNA_pol_sigma_r2"/>
</dbReference>
<organism evidence="8 9">
    <name type="scientific">Arthrobacter flavus</name>
    <dbReference type="NCBI Taxonomy" id="95172"/>
    <lineage>
        <taxon>Bacteria</taxon>
        <taxon>Bacillati</taxon>
        <taxon>Actinomycetota</taxon>
        <taxon>Actinomycetes</taxon>
        <taxon>Micrococcales</taxon>
        <taxon>Micrococcaceae</taxon>
        <taxon>Arthrobacter</taxon>
    </lineage>
</organism>
<keyword evidence="9" id="KW-1185">Reference proteome</keyword>
<dbReference type="InterPro" id="IPR039425">
    <property type="entry name" value="RNA_pol_sigma-70-like"/>
</dbReference>
<dbReference type="InterPro" id="IPR013249">
    <property type="entry name" value="RNA_pol_sigma70_r4_t2"/>
</dbReference>
<sequence>MTLPDRPRLNLDAAADSFLVERASDGDVASFEALARRYGPLMRGYARRLTGSTADADDAVQETLLQAWNQLGNLQDGSAVKPWLMRICGRKSIDLVRKRKTTVHLDDVEPFDHAPGPVRAVEQDTQMRSLVEALQRLPPEQRQCWVLKEMGGQSYEDIARTLDITADSVRGRLSRARTTLMKEMEDWR</sequence>
<name>A0ABW4Q816_9MICC</name>
<dbReference type="InterPro" id="IPR007627">
    <property type="entry name" value="RNA_pol_sigma70_r2"/>
</dbReference>
<evidence type="ECO:0000256" key="2">
    <source>
        <dbReference type="ARBA" id="ARBA00023015"/>
    </source>
</evidence>
<evidence type="ECO:0000259" key="6">
    <source>
        <dbReference type="Pfam" id="PF04542"/>
    </source>
</evidence>
<dbReference type="Pfam" id="PF04542">
    <property type="entry name" value="Sigma70_r2"/>
    <property type="match status" value="1"/>
</dbReference>
<dbReference type="Gene3D" id="1.10.1740.10">
    <property type="match status" value="1"/>
</dbReference>
<evidence type="ECO:0000259" key="7">
    <source>
        <dbReference type="Pfam" id="PF08281"/>
    </source>
</evidence>
<reference evidence="9" key="1">
    <citation type="journal article" date="2019" name="Int. J. Syst. Evol. Microbiol.">
        <title>The Global Catalogue of Microorganisms (GCM) 10K type strain sequencing project: providing services to taxonomists for standard genome sequencing and annotation.</title>
        <authorList>
            <consortium name="The Broad Institute Genomics Platform"/>
            <consortium name="The Broad Institute Genome Sequencing Center for Infectious Disease"/>
            <person name="Wu L."/>
            <person name="Ma J."/>
        </authorList>
    </citation>
    <scope>NUCLEOTIDE SEQUENCE [LARGE SCALE GENOMIC DNA]</scope>
    <source>
        <strain evidence="9">JCM 11496</strain>
    </source>
</reference>
<evidence type="ECO:0000256" key="5">
    <source>
        <dbReference type="ARBA" id="ARBA00023163"/>
    </source>
</evidence>
<dbReference type="Proteomes" id="UP001597307">
    <property type="component" value="Unassembled WGS sequence"/>
</dbReference>
<comment type="similarity">
    <text evidence="1">Belongs to the sigma-70 factor family. ECF subfamily.</text>
</comment>
<evidence type="ECO:0000256" key="3">
    <source>
        <dbReference type="ARBA" id="ARBA00023082"/>
    </source>
</evidence>
<dbReference type="SUPFAM" id="SSF88946">
    <property type="entry name" value="Sigma2 domain of RNA polymerase sigma factors"/>
    <property type="match status" value="1"/>
</dbReference>
<dbReference type="Gene3D" id="1.10.10.10">
    <property type="entry name" value="Winged helix-like DNA-binding domain superfamily/Winged helix DNA-binding domain"/>
    <property type="match status" value="1"/>
</dbReference>